<dbReference type="EMBL" id="CAJOBI010002359">
    <property type="protein sequence ID" value="CAF3925373.1"/>
    <property type="molecule type" value="Genomic_DNA"/>
</dbReference>
<gene>
    <name evidence="4" type="ORF">BYL167_LOCUS3064</name>
    <name evidence="2" type="ORF">CJN711_LOCUS32112</name>
    <name evidence="5" type="ORF">GIL414_LOCUS6973</name>
    <name evidence="1" type="ORF">KQP761_LOCUS9091</name>
    <name evidence="3" type="ORF">MBJ925_LOCUS32224</name>
    <name evidence="6" type="ORF">SMN809_LOCUS7896</name>
</gene>
<evidence type="ECO:0000313" key="5">
    <source>
        <dbReference type="EMBL" id="CAF3909199.1"/>
    </source>
</evidence>
<name>A0A815YQE6_9BILA</name>
<proteinExistence type="predicted"/>
<evidence type="ECO:0000313" key="1">
    <source>
        <dbReference type="EMBL" id="CAF1388508.1"/>
    </source>
</evidence>
<evidence type="ECO:0000313" key="4">
    <source>
        <dbReference type="EMBL" id="CAF3802305.1"/>
    </source>
</evidence>
<dbReference type="EMBL" id="CAJOBJ010002063">
    <property type="protein sequence ID" value="CAF3909199.1"/>
    <property type="molecule type" value="Genomic_DNA"/>
</dbReference>
<organism evidence="2 7">
    <name type="scientific">Rotaria magnacalcarata</name>
    <dbReference type="NCBI Taxonomy" id="392030"/>
    <lineage>
        <taxon>Eukaryota</taxon>
        <taxon>Metazoa</taxon>
        <taxon>Spiralia</taxon>
        <taxon>Gnathifera</taxon>
        <taxon>Rotifera</taxon>
        <taxon>Eurotatoria</taxon>
        <taxon>Bdelloidea</taxon>
        <taxon>Philodinida</taxon>
        <taxon>Philodinidae</taxon>
        <taxon>Rotaria</taxon>
    </lineage>
</organism>
<evidence type="ECO:0000313" key="3">
    <source>
        <dbReference type="EMBL" id="CAF2156063.1"/>
    </source>
</evidence>
<dbReference type="Proteomes" id="UP000676336">
    <property type="component" value="Unassembled WGS sequence"/>
</dbReference>
<comment type="caution">
    <text evidence="2">The sequence shown here is derived from an EMBL/GenBank/DDBJ whole genome shotgun (WGS) entry which is preliminary data.</text>
</comment>
<evidence type="ECO:0000313" key="7">
    <source>
        <dbReference type="Proteomes" id="UP000663855"/>
    </source>
</evidence>
<dbReference type="Proteomes" id="UP000663834">
    <property type="component" value="Unassembled WGS sequence"/>
</dbReference>
<dbReference type="EMBL" id="CAJNOV010015454">
    <property type="protein sequence ID" value="CAF1572899.1"/>
    <property type="molecule type" value="Genomic_DNA"/>
</dbReference>
<sequence length="174" mass="20792">MVHLQEESLIIRSLMKTPIDLFNLISTTIRVLVHQGQQRLHTMYTEQKMIFEFDRNDLHLVKSFYDLNPTKEQILHIQKLWRLKVKACKRTIHEFNSNSMVPSNQNAEVNIQEVYEEAKSEIDAFDFPMNQPINKQFSLECMNGQIRTIIEARLMNIERRREQIIEFKRNSSKK</sequence>
<dbReference type="Proteomes" id="UP000663855">
    <property type="component" value="Unassembled WGS sequence"/>
</dbReference>
<dbReference type="EMBL" id="CAJNRE010017574">
    <property type="protein sequence ID" value="CAF2156063.1"/>
    <property type="molecule type" value="Genomic_DNA"/>
</dbReference>
<evidence type="ECO:0000313" key="2">
    <source>
        <dbReference type="EMBL" id="CAF1572899.1"/>
    </source>
</evidence>
<dbReference type="AlphaFoldDB" id="A0A815YQE6"/>
<dbReference type="EMBL" id="CAJOBH010000570">
    <property type="protein sequence ID" value="CAF3802305.1"/>
    <property type="molecule type" value="Genomic_DNA"/>
</dbReference>
<reference evidence="2" key="1">
    <citation type="submission" date="2021-02" db="EMBL/GenBank/DDBJ databases">
        <authorList>
            <person name="Nowell W R."/>
        </authorList>
    </citation>
    <scope>NUCLEOTIDE SEQUENCE</scope>
</reference>
<evidence type="ECO:0000313" key="6">
    <source>
        <dbReference type="EMBL" id="CAF3925373.1"/>
    </source>
</evidence>
<dbReference type="Proteomes" id="UP000681720">
    <property type="component" value="Unassembled WGS sequence"/>
</dbReference>
<dbReference type="OrthoDB" id="10068374at2759"/>
<protein>
    <submittedName>
        <fullName evidence="2">Uncharacterized protein</fullName>
    </submittedName>
</protein>
<dbReference type="EMBL" id="CAJNOW010003583">
    <property type="protein sequence ID" value="CAF1388508.1"/>
    <property type="molecule type" value="Genomic_DNA"/>
</dbReference>
<accession>A0A815YQE6</accession>
<dbReference type="Proteomes" id="UP000681967">
    <property type="component" value="Unassembled WGS sequence"/>
</dbReference>
<dbReference type="Proteomes" id="UP000663824">
    <property type="component" value="Unassembled WGS sequence"/>
</dbReference>